<dbReference type="Gene3D" id="3.80.10.10">
    <property type="entry name" value="Ribonuclease Inhibitor"/>
    <property type="match status" value="1"/>
</dbReference>
<dbReference type="Proteomes" id="UP001159100">
    <property type="component" value="Unassembled WGS sequence"/>
</dbReference>
<dbReference type="Pfam" id="PF20178">
    <property type="entry name" value="ToxA_N"/>
    <property type="match status" value="1"/>
</dbReference>
<dbReference type="InterPro" id="IPR032675">
    <property type="entry name" value="LRR_dom_sf"/>
</dbReference>
<dbReference type="InterPro" id="IPR050216">
    <property type="entry name" value="LRR_domain-containing"/>
</dbReference>
<evidence type="ECO:0000259" key="8">
    <source>
        <dbReference type="PROSITE" id="PS52053"/>
    </source>
</evidence>
<keyword evidence="4" id="KW-0677">Repeat</keyword>
<evidence type="ECO:0000256" key="1">
    <source>
        <dbReference type="ARBA" id="ARBA00000900"/>
    </source>
</evidence>
<evidence type="ECO:0000313" key="10">
    <source>
        <dbReference type="Proteomes" id="UP001159100"/>
    </source>
</evidence>
<dbReference type="SUPFAM" id="SSF52058">
    <property type="entry name" value="L domain-like"/>
    <property type="match status" value="1"/>
</dbReference>
<name>A0ABT6QJQ7_9PSED</name>
<feature type="coiled-coil region" evidence="7">
    <location>
        <begin position="863"/>
        <end position="890"/>
    </location>
</feature>
<comment type="catalytic activity">
    <reaction evidence="1">
        <text>S-ubiquitinyl-[E2 ubiquitin-conjugating enzyme]-L-cysteine + [acceptor protein]-L-lysine = [E2 ubiquitin-conjugating enzyme]-L-cysteine + N(6)-ubiquitinyl-[acceptor protein]-L-lysine.</text>
        <dbReference type="EC" id="2.3.2.27"/>
    </reaction>
</comment>
<keyword evidence="10" id="KW-1185">Reference proteome</keyword>
<comment type="caution">
    <text evidence="9">The sequence shown here is derived from an EMBL/GenBank/DDBJ whole genome shotgun (WGS) entry which is preliminary data.</text>
</comment>
<evidence type="ECO:0000256" key="4">
    <source>
        <dbReference type="ARBA" id="ARBA00022737"/>
    </source>
</evidence>
<gene>
    <name evidence="9" type="ORF">POF45_03685</name>
</gene>
<reference evidence="9 10" key="1">
    <citation type="submission" date="2023-02" db="EMBL/GenBank/DDBJ databases">
        <title>Pseudomonas chrutzelriedensis sp. nov., a potently antifungal strain isolated from moss.</title>
        <authorList>
            <person name="Schnyder A."/>
            <person name="Kalawong R."/>
            <person name="Eberl L."/>
            <person name="Agnoli K."/>
        </authorList>
    </citation>
    <scope>NUCLEOTIDE SEQUENCE [LARGE SCALE GENOMIC DNA]</scope>
    <source>
        <strain evidence="9 10">681</strain>
    </source>
</reference>
<dbReference type="RefSeq" id="WP_282315097.1">
    <property type="nucleotide sequence ID" value="NZ_JARBWL010000001.1"/>
</dbReference>
<feature type="domain" description="NEL" evidence="8">
    <location>
        <begin position="1173"/>
        <end position="1285"/>
    </location>
</feature>
<dbReference type="PANTHER" id="PTHR48051:SF1">
    <property type="entry name" value="RAS SUPPRESSOR PROTEIN 1"/>
    <property type="match status" value="1"/>
</dbReference>
<keyword evidence="5" id="KW-0843">Virulence</keyword>
<keyword evidence="6" id="KW-0964">Secreted</keyword>
<evidence type="ECO:0000256" key="6">
    <source>
        <dbReference type="PROSITE-ProRule" id="PRU01398"/>
    </source>
</evidence>
<accession>A0ABT6QJQ7</accession>
<evidence type="ECO:0000256" key="5">
    <source>
        <dbReference type="ARBA" id="ARBA00023026"/>
    </source>
</evidence>
<evidence type="ECO:0000256" key="3">
    <source>
        <dbReference type="ARBA" id="ARBA00022614"/>
    </source>
</evidence>
<evidence type="ECO:0000313" key="9">
    <source>
        <dbReference type="EMBL" id="MDI2590534.1"/>
    </source>
</evidence>
<evidence type="ECO:0000256" key="7">
    <source>
        <dbReference type="SAM" id="Coils"/>
    </source>
</evidence>
<evidence type="ECO:0000256" key="2">
    <source>
        <dbReference type="ARBA" id="ARBA00012483"/>
    </source>
</evidence>
<keyword evidence="6" id="KW-0833">Ubl conjugation pathway</keyword>
<dbReference type="PANTHER" id="PTHR48051">
    <property type="match status" value="1"/>
</dbReference>
<dbReference type="InterPro" id="IPR046673">
    <property type="entry name" value="ToxA_N"/>
</dbReference>
<organism evidence="9 10">
    <name type="scientific">Pseudomonas fungipugnans</name>
    <dbReference type="NCBI Taxonomy" id="3024217"/>
    <lineage>
        <taxon>Bacteria</taxon>
        <taxon>Pseudomonadati</taxon>
        <taxon>Pseudomonadota</taxon>
        <taxon>Gammaproteobacteria</taxon>
        <taxon>Pseudomonadales</taxon>
        <taxon>Pseudomonadaceae</taxon>
        <taxon>Pseudomonas</taxon>
    </lineage>
</organism>
<sequence length="1285" mass="141690">MNTSEQHGVAGGNPMIASLALTTALPMTAAQYAAKLIGQRWGDESLRALMVDLNYDFYGYRADGNVHLGKVRTSQNLVQALLNNYQTVGAGRFGETAFGLYTQPRVGPQVRIVAIEEAINPGSGFRDYEGIYRQTRPQVYGPDTQLALQPAEFKQWVWELEFQSQYAAYVGDAWPADETLLAAAAYPLRTGVKAAFVMAAWLQRQENSLTVPAHGLALRAAGLEPQQPWTQLTVEHMQVRAPIPPSVEAARLMIYRYTSSDIWSFRDKASGRIVLYVPGNSSAFHEFADHQALLDWVVDIARHPVRRQALAAHFAEDDREDGTFHAGVLSALEGIAIYPRQYQLKKGSGFFNNDGYWPAGDYIQLQVPPPLTDPFAQWVRVMKQAALASIDSIRDDAQVNRDNLSAVVEPVAQWIEKFGPLALFVPGGEGLLALAGLIDAGYGVAQAVEGQTADERSAGITRTVFGLLNALPVAMAGALVKTEERAVAATDPQPQPQPPQGVLEAPVPALATDVPSSSLVLSERLRLLRGLGPEVASFSDEVLGQIGHVCDINNDLLTLMQAGRRPQAPILVDTIARFRLDQDIQQALGQAVSPSPAELFRLRYGALQQSDHEWVKLFQHHYPDLPRGAIEQMLDRAGVDIDAPHTLADAKRMLSELSAKGQQYQFHVRLTRAYEGLYLRSVECADSDVLALHSLRRLPGWSPQTRIEIIDGTSANARVLDSIGPGSGGHYRQLIRQGSGYQATPPVIGRTVDFHTALLDALPAEQRTALGLRPESALQDLQVKLRESALPRAELETGLQRMDAGMPFDRQGLRGGGYPDTPQSAALTMEILGVQLRQIYPGITPQEVEEFAQRWGPSVQNRLSILSDQLQQLRIDLEEWVEQVEQDAEDMDVDWLDSDDEDAQGMDPGELDVANEARLDDAMELERRSRVELANDLEARWQRQGDAASHVYEGGQFTGFRLEMDFENLHSLPRLNAKLPDVVELSATHLTLTQIDSLSGFLKCFPNLRTLDLAQTDLRSTVQGGGFGASLPEAISQLTQLTRLNLRATWLTLTEQAAGRLGELTRLEELDLSENPLGTAPVVVQMLALRRLNLRSTGIQICPVGIRDHAYLQRLDLRDNQIGLIPEPVRVQSVAPYNLLLAGNPLSDTDSLRWVMTHRQQTGINVWLGPPHPEIVSAQPWLAGLAPQDAVLQVARWERLVAKEGSDRFFGTLDLARRTADFQVDYVPLQQRVWNMLTAIDASPALCQHLFQEVQWTALDGDNPFASLSRLEDRIAAFQAAGAAP</sequence>
<protein>
    <recommendedName>
        <fullName evidence="2">RING-type E3 ubiquitin transferase</fullName>
        <ecNumber evidence="2">2.3.2.27</ecNumber>
    </recommendedName>
</protein>
<comment type="similarity">
    <text evidence="6">Belongs to the LRR-containing bacterial E3 ligase family.</text>
</comment>
<keyword evidence="6" id="KW-1035">Host cytoplasm</keyword>
<keyword evidence="3" id="KW-0433">Leucine-rich repeat</keyword>
<dbReference type="PROSITE" id="PS52053">
    <property type="entry name" value="NEL"/>
    <property type="match status" value="1"/>
</dbReference>
<dbReference type="EC" id="2.3.2.27" evidence="2"/>
<comment type="caution">
    <text evidence="6">Lacks conserved residue(s) required for the propagation of feature annotation.</text>
</comment>
<keyword evidence="7" id="KW-0175">Coiled coil</keyword>
<dbReference type="Pfam" id="PF14496">
    <property type="entry name" value="NEL"/>
    <property type="match status" value="1"/>
</dbReference>
<proteinExistence type="inferred from homology"/>
<dbReference type="InterPro" id="IPR029487">
    <property type="entry name" value="NEL_dom"/>
</dbReference>
<dbReference type="EMBL" id="JARBWL010000001">
    <property type="protein sequence ID" value="MDI2590534.1"/>
    <property type="molecule type" value="Genomic_DNA"/>
</dbReference>